<protein>
    <submittedName>
        <fullName evidence="1">Enoyl-CoA hydratase/isomerase family protein</fullName>
    </submittedName>
</protein>
<dbReference type="PANTHER" id="PTHR43459">
    <property type="entry name" value="ENOYL-COA HYDRATASE"/>
    <property type="match status" value="1"/>
</dbReference>
<organism evidence="1 2">
    <name type="scientific">Streptomyces rubrogriseus</name>
    <dbReference type="NCBI Taxonomy" id="194673"/>
    <lineage>
        <taxon>Bacteria</taxon>
        <taxon>Bacillati</taxon>
        <taxon>Actinomycetota</taxon>
        <taxon>Actinomycetes</taxon>
        <taxon>Kitasatosporales</taxon>
        <taxon>Streptomycetaceae</taxon>
        <taxon>Streptomyces</taxon>
        <taxon>Streptomyces violaceoruber group</taxon>
    </lineage>
</organism>
<dbReference type="GO" id="GO:0016853">
    <property type="term" value="F:isomerase activity"/>
    <property type="evidence" value="ECO:0007669"/>
    <property type="project" value="UniProtKB-KW"/>
</dbReference>
<reference evidence="1 2" key="1">
    <citation type="submission" date="2020-01" db="EMBL/GenBank/DDBJ databases">
        <title>Insect and environment-associated Actinomycetes.</title>
        <authorList>
            <person name="Currrie C."/>
            <person name="Chevrette M."/>
            <person name="Carlson C."/>
            <person name="Stubbendieck R."/>
            <person name="Wendt-Pienkowski E."/>
        </authorList>
    </citation>
    <scope>NUCLEOTIDE SEQUENCE [LARGE SCALE GENOMIC DNA]</scope>
    <source>
        <strain evidence="1 2">SID7739</strain>
    </source>
</reference>
<dbReference type="PANTHER" id="PTHR43459:SF1">
    <property type="entry name" value="EG:BACN32G11.4 PROTEIN"/>
    <property type="match status" value="1"/>
</dbReference>
<keyword evidence="1" id="KW-0413">Isomerase</keyword>
<dbReference type="InterPro" id="IPR001753">
    <property type="entry name" value="Enoyl-CoA_hydra/iso"/>
</dbReference>
<dbReference type="EMBL" id="JAAGMQ010000883">
    <property type="protein sequence ID" value="NEC37383.1"/>
    <property type="molecule type" value="Genomic_DNA"/>
</dbReference>
<evidence type="ECO:0000313" key="2">
    <source>
        <dbReference type="Proteomes" id="UP000475666"/>
    </source>
</evidence>
<proteinExistence type="predicted"/>
<dbReference type="InterPro" id="IPR029045">
    <property type="entry name" value="ClpP/crotonase-like_dom_sf"/>
</dbReference>
<dbReference type="Pfam" id="PF00378">
    <property type="entry name" value="ECH_1"/>
    <property type="match status" value="1"/>
</dbReference>
<dbReference type="Proteomes" id="UP000475666">
    <property type="component" value="Unassembled WGS sequence"/>
</dbReference>
<name>A0A6G3TLB8_9ACTN</name>
<evidence type="ECO:0000313" key="1">
    <source>
        <dbReference type="EMBL" id="NEC37383.1"/>
    </source>
</evidence>
<dbReference type="Gene3D" id="3.90.226.10">
    <property type="entry name" value="2-enoyl-CoA Hydratase, Chain A, domain 1"/>
    <property type="match status" value="1"/>
</dbReference>
<dbReference type="SUPFAM" id="SSF52096">
    <property type="entry name" value="ClpP/crotonase"/>
    <property type="match status" value="1"/>
</dbReference>
<dbReference type="AlphaFoldDB" id="A0A6G3TLB8"/>
<gene>
    <name evidence="1" type="ORF">G3I66_30020</name>
</gene>
<sequence>MTAGAHTPVRAEEHSPGYWRVTFDNPPLNLYDPEVETALAEAVDRLESDPGVKVVVFDSAVPEFFMAHLNLGRVAEFGKGMPTWFDIVGRLGTARFITVGSVRGRARGIGNEFLLTLDVCFASREKAVLSQLEIGTGIIPGCGGIQRLLRLTGRSRALEIIVSGEDYDADTAALYGWINRAVPDGELDAVVDRFARRVASFDTEALRAVKEIVNEEAPLHSPAELTATHERFAGLLAREAVQERLQQSAKAPAEVIYDLELNMGERLDARS</sequence>
<comment type="caution">
    <text evidence="1">The sequence shown here is derived from an EMBL/GenBank/DDBJ whole genome shotgun (WGS) entry which is preliminary data.</text>
</comment>
<accession>A0A6G3TLB8</accession>
<dbReference type="CDD" id="cd06558">
    <property type="entry name" value="crotonase-like"/>
    <property type="match status" value="1"/>
</dbReference>